<dbReference type="Proteomes" id="UP001296706">
    <property type="component" value="Unassembled WGS sequence"/>
</dbReference>
<reference evidence="2 3" key="1">
    <citation type="submission" date="2020-04" db="EMBL/GenBank/DDBJ databases">
        <authorList>
            <person name="Klaysubun C."/>
            <person name="Duangmal K."/>
            <person name="Lipun K."/>
        </authorList>
    </citation>
    <scope>NUCLEOTIDE SEQUENCE [LARGE SCALE GENOMIC DNA]</scope>
    <source>
        <strain evidence="2 3">JCM 11839</strain>
    </source>
</reference>
<feature type="domain" description="Polymerase/histidinol phosphatase N-terminal" evidence="1">
    <location>
        <begin position="24"/>
        <end position="91"/>
    </location>
</feature>
<dbReference type="EMBL" id="JAAXKY010000022">
    <property type="protein sequence ID" value="NMH77336.1"/>
    <property type="molecule type" value="Genomic_DNA"/>
</dbReference>
<dbReference type="InterPro" id="IPR016195">
    <property type="entry name" value="Pol/histidinol_Pase-like"/>
</dbReference>
<evidence type="ECO:0000313" key="3">
    <source>
        <dbReference type="Proteomes" id="UP001296706"/>
    </source>
</evidence>
<proteinExistence type="predicted"/>
<comment type="caution">
    <text evidence="2">The sequence shown here is derived from an EMBL/GenBank/DDBJ whole genome shotgun (WGS) entry which is preliminary data.</text>
</comment>
<dbReference type="InterPro" id="IPR004013">
    <property type="entry name" value="PHP_dom"/>
</dbReference>
<organism evidence="2 3">
    <name type="scientific">Pseudonocardia xinjiangensis</name>
    <dbReference type="NCBI Taxonomy" id="75289"/>
    <lineage>
        <taxon>Bacteria</taxon>
        <taxon>Bacillati</taxon>
        <taxon>Actinomycetota</taxon>
        <taxon>Actinomycetes</taxon>
        <taxon>Pseudonocardiales</taxon>
        <taxon>Pseudonocardiaceae</taxon>
        <taxon>Pseudonocardia</taxon>
    </lineage>
</organism>
<dbReference type="Pfam" id="PF02811">
    <property type="entry name" value="PHP"/>
    <property type="match status" value="1"/>
</dbReference>
<name>A0ABX1RDV4_9PSEU</name>
<keyword evidence="3" id="KW-1185">Reference proteome</keyword>
<sequence>MGLSSPSCDGLRNREQLQFAIVGATPHCHSNFGFFDGASRPEELAEQAARMGHRHPRADDHDGLYDLVRFAEAAKQVGVRTAFGAELRLDLPGRQNCVPDPTGTHLLVLDRGLAGYRRIQEHDGHSNIRQVCVGELDRVRVSWRVQANRHR</sequence>
<dbReference type="InterPro" id="IPR003141">
    <property type="entry name" value="Pol/His_phosphatase_N"/>
</dbReference>
<accession>A0ABX1RDV4</accession>
<dbReference type="SUPFAM" id="SSF89550">
    <property type="entry name" value="PHP domain-like"/>
    <property type="match status" value="1"/>
</dbReference>
<dbReference type="RefSeq" id="WP_169395438.1">
    <property type="nucleotide sequence ID" value="NZ_JAAXKY010000022.1"/>
</dbReference>
<protein>
    <submittedName>
        <fullName evidence="2">PHP domain-containing protein</fullName>
    </submittedName>
</protein>
<evidence type="ECO:0000313" key="2">
    <source>
        <dbReference type="EMBL" id="NMH77336.1"/>
    </source>
</evidence>
<dbReference type="SMART" id="SM00481">
    <property type="entry name" value="POLIIIAc"/>
    <property type="match status" value="1"/>
</dbReference>
<evidence type="ECO:0000259" key="1">
    <source>
        <dbReference type="SMART" id="SM00481"/>
    </source>
</evidence>
<gene>
    <name evidence="2" type="ORF">HF577_09570</name>
</gene>
<dbReference type="Gene3D" id="3.20.20.140">
    <property type="entry name" value="Metal-dependent hydrolases"/>
    <property type="match status" value="1"/>
</dbReference>